<accession>A0A2H6KHJ7</accession>
<name>A0A2H6KHJ7_9APIC</name>
<dbReference type="RefSeq" id="XP_028868708.1">
    <property type="nucleotide sequence ID" value="XM_029012875.1"/>
</dbReference>
<dbReference type="Proteomes" id="UP000236319">
    <property type="component" value="Unassembled WGS sequence"/>
</dbReference>
<comment type="caution">
    <text evidence="1">The sequence shown here is derived from an EMBL/GenBank/DDBJ whole genome shotgun (WGS) entry which is preliminary data.</text>
</comment>
<keyword evidence="2" id="KW-1185">Reference proteome</keyword>
<dbReference type="EMBL" id="BDSA01000005">
    <property type="protein sequence ID" value="GBE62465.1"/>
    <property type="molecule type" value="Genomic_DNA"/>
</dbReference>
<dbReference type="GeneID" id="39876235"/>
<dbReference type="AlphaFoldDB" id="A0A2H6KHJ7"/>
<dbReference type="OrthoDB" id="361454at2759"/>
<protein>
    <submittedName>
        <fullName evidence="1">Phosphopentomutase</fullName>
    </submittedName>
</protein>
<gene>
    <name evidence="1" type="ORF">BOVATA_039580</name>
</gene>
<evidence type="ECO:0000313" key="1">
    <source>
        <dbReference type="EMBL" id="GBE62465.1"/>
    </source>
</evidence>
<dbReference type="VEuPathDB" id="PiroplasmaDB:BOVATA_039580"/>
<sequence>MRNIAIYSCTIAVATYWATFCLGTGAFLSAAAVRPTAVLSHVNNLAFNAIELAKIFGRLADPSPIGSVLKTPNCNVVGVDTRRKCKWRSLFDHEDESLSRPQFSKRLAAAQLDWPTYYVANRQPLFLVPERQRHKFKLKGYLGNDDAKEGAAAISGRALKGIATQPLEEEAVDSVFMALSHEEDKLTINHILAFIRYRSPLLRMVNWETFLASLPVGPDDIPI</sequence>
<evidence type="ECO:0000313" key="2">
    <source>
        <dbReference type="Proteomes" id="UP000236319"/>
    </source>
</evidence>
<proteinExistence type="predicted"/>
<reference evidence="1 2" key="1">
    <citation type="journal article" date="2017" name="BMC Genomics">
        <title>Whole-genome assembly of Babesia ovata and comparative genomics between closely related pathogens.</title>
        <authorList>
            <person name="Yamagishi J."/>
            <person name="Asada M."/>
            <person name="Hakimi H."/>
            <person name="Tanaka T.Q."/>
            <person name="Sugimoto C."/>
            <person name="Kawazu S."/>
        </authorList>
    </citation>
    <scope>NUCLEOTIDE SEQUENCE [LARGE SCALE GENOMIC DNA]</scope>
    <source>
        <strain evidence="1 2">Miyake</strain>
    </source>
</reference>
<organism evidence="1 2">
    <name type="scientific">Babesia ovata</name>
    <dbReference type="NCBI Taxonomy" id="189622"/>
    <lineage>
        <taxon>Eukaryota</taxon>
        <taxon>Sar</taxon>
        <taxon>Alveolata</taxon>
        <taxon>Apicomplexa</taxon>
        <taxon>Aconoidasida</taxon>
        <taxon>Piroplasmida</taxon>
        <taxon>Babesiidae</taxon>
        <taxon>Babesia</taxon>
    </lineage>
</organism>